<keyword evidence="7" id="KW-0964">Secreted</keyword>
<gene>
    <name evidence="17" type="primary">PME51</name>
    <name evidence="17" type="ORF">AAHA92_02221</name>
</gene>
<keyword evidence="8 17" id="KW-0378">Hydrolase</keyword>
<dbReference type="FunFam" id="1.20.140.40:FF:000021">
    <property type="entry name" value="Probable pectinesterase/pectinesterase inhibitor 51"/>
    <property type="match status" value="1"/>
</dbReference>
<keyword evidence="18" id="KW-1185">Reference proteome</keyword>
<comment type="similarity">
    <text evidence="4">In the C-terminal section; belongs to the pectinesterase family.</text>
</comment>
<evidence type="ECO:0000256" key="1">
    <source>
        <dbReference type="ARBA" id="ARBA00004191"/>
    </source>
</evidence>
<keyword evidence="11" id="KW-0325">Glycoprotein</keyword>
<feature type="domain" description="Pectinesterase inhibitor" evidence="16">
    <location>
        <begin position="22"/>
        <end position="172"/>
    </location>
</feature>
<reference evidence="17 18" key="1">
    <citation type="submission" date="2024-06" db="EMBL/GenBank/DDBJ databases">
        <title>A chromosome level genome sequence of Diviner's sage (Salvia divinorum).</title>
        <authorList>
            <person name="Ford S.A."/>
            <person name="Ro D.-K."/>
            <person name="Ness R.W."/>
            <person name="Phillips M.A."/>
        </authorList>
    </citation>
    <scope>NUCLEOTIDE SEQUENCE [LARGE SCALE GENOMIC DNA]</scope>
    <source>
        <strain evidence="17">SAF-2024a</strain>
        <tissue evidence="17">Leaf</tissue>
    </source>
</reference>
<evidence type="ECO:0000256" key="8">
    <source>
        <dbReference type="ARBA" id="ARBA00022801"/>
    </source>
</evidence>
<evidence type="ECO:0000259" key="16">
    <source>
        <dbReference type="SMART" id="SM00856"/>
    </source>
</evidence>
<comment type="function">
    <text evidence="14">Acts in the modification of cell walls via demethylesterification of cell wall pectin.</text>
</comment>
<evidence type="ECO:0000313" key="17">
    <source>
        <dbReference type="EMBL" id="KAL1566635.1"/>
    </source>
</evidence>
<evidence type="ECO:0000256" key="3">
    <source>
        <dbReference type="ARBA" id="ARBA00006027"/>
    </source>
</evidence>
<dbReference type="GO" id="GO:0071555">
    <property type="term" value="P:cell wall organization"/>
    <property type="evidence" value="ECO:0007669"/>
    <property type="project" value="UniProtKB-KW"/>
</dbReference>
<dbReference type="EC" id="3.1.1.11" evidence="5"/>
<evidence type="ECO:0000256" key="4">
    <source>
        <dbReference type="ARBA" id="ARBA00007786"/>
    </source>
</evidence>
<keyword evidence="10" id="KW-1015">Disulfide bond</keyword>
<comment type="pathway">
    <text evidence="2">Glycan metabolism; pectin degradation; 2-dehydro-3-deoxy-D-gluconate from pectin: step 1/5.</text>
</comment>
<comment type="subcellular location">
    <subcellularLocation>
        <location evidence="1">Secreted</location>
        <location evidence="1">Cell wall</location>
    </subcellularLocation>
</comment>
<evidence type="ECO:0000256" key="2">
    <source>
        <dbReference type="ARBA" id="ARBA00005184"/>
    </source>
</evidence>
<evidence type="ECO:0000256" key="14">
    <source>
        <dbReference type="ARBA" id="ARBA00057335"/>
    </source>
</evidence>
<dbReference type="PANTHER" id="PTHR31707">
    <property type="entry name" value="PECTINESTERASE"/>
    <property type="match status" value="1"/>
</dbReference>
<dbReference type="NCBIfam" id="TIGR01614">
    <property type="entry name" value="PME_inhib"/>
    <property type="match status" value="1"/>
</dbReference>
<keyword evidence="6" id="KW-0134">Cell wall</keyword>
<evidence type="ECO:0000256" key="6">
    <source>
        <dbReference type="ARBA" id="ARBA00022512"/>
    </source>
</evidence>
<keyword evidence="9" id="KW-0063">Aspartyl esterase</keyword>
<keyword evidence="15" id="KW-0732">Signal</keyword>
<dbReference type="InterPro" id="IPR006501">
    <property type="entry name" value="Pectinesterase_inhib_dom"/>
</dbReference>
<dbReference type="Pfam" id="PF01095">
    <property type="entry name" value="Pectinesterase"/>
    <property type="match status" value="1"/>
</dbReference>
<evidence type="ECO:0000256" key="7">
    <source>
        <dbReference type="ARBA" id="ARBA00022525"/>
    </source>
</evidence>
<dbReference type="SMART" id="SM00856">
    <property type="entry name" value="PMEI"/>
    <property type="match status" value="1"/>
</dbReference>
<dbReference type="Gene3D" id="1.20.140.40">
    <property type="entry name" value="Invertase/pectin methylesterase inhibitor family protein"/>
    <property type="match status" value="1"/>
</dbReference>
<evidence type="ECO:0000256" key="5">
    <source>
        <dbReference type="ARBA" id="ARBA00013229"/>
    </source>
</evidence>
<evidence type="ECO:0000256" key="11">
    <source>
        <dbReference type="ARBA" id="ARBA00023180"/>
    </source>
</evidence>
<name>A0ABD1ID59_SALDI</name>
<evidence type="ECO:0000256" key="10">
    <source>
        <dbReference type="ARBA" id="ARBA00023157"/>
    </source>
</evidence>
<protein>
    <recommendedName>
        <fullName evidence="5">pectinesterase</fullName>
        <ecNumber evidence="5">3.1.1.11</ecNumber>
    </recommendedName>
</protein>
<dbReference type="GO" id="GO:0030599">
    <property type="term" value="F:pectinesterase activity"/>
    <property type="evidence" value="ECO:0007669"/>
    <property type="project" value="UniProtKB-EC"/>
</dbReference>
<dbReference type="SUPFAM" id="SSF51126">
    <property type="entry name" value="Pectin lyase-like"/>
    <property type="match status" value="1"/>
</dbReference>
<dbReference type="Pfam" id="PF04043">
    <property type="entry name" value="PMEI"/>
    <property type="match status" value="1"/>
</dbReference>
<comment type="caution">
    <text evidence="17">The sequence shown here is derived from an EMBL/GenBank/DDBJ whole genome shotgun (WGS) entry which is preliminary data.</text>
</comment>
<dbReference type="InterPro" id="IPR012334">
    <property type="entry name" value="Pectin_lyas_fold"/>
</dbReference>
<comment type="catalytic activity">
    <reaction evidence="13">
        <text>[(1-&gt;4)-alpha-D-galacturonosyl methyl ester](n) + n H2O = [(1-&gt;4)-alpha-D-galacturonosyl](n) + n methanol + n H(+)</text>
        <dbReference type="Rhea" id="RHEA:22380"/>
        <dbReference type="Rhea" id="RHEA-COMP:14570"/>
        <dbReference type="Rhea" id="RHEA-COMP:14573"/>
        <dbReference type="ChEBI" id="CHEBI:15377"/>
        <dbReference type="ChEBI" id="CHEBI:15378"/>
        <dbReference type="ChEBI" id="CHEBI:17790"/>
        <dbReference type="ChEBI" id="CHEBI:140522"/>
        <dbReference type="ChEBI" id="CHEBI:140523"/>
        <dbReference type="EC" id="3.1.1.11"/>
    </reaction>
</comment>
<organism evidence="17 18">
    <name type="scientific">Salvia divinorum</name>
    <name type="common">Maria pastora</name>
    <name type="synonym">Diviner's sage</name>
    <dbReference type="NCBI Taxonomy" id="28513"/>
    <lineage>
        <taxon>Eukaryota</taxon>
        <taxon>Viridiplantae</taxon>
        <taxon>Streptophyta</taxon>
        <taxon>Embryophyta</taxon>
        <taxon>Tracheophyta</taxon>
        <taxon>Spermatophyta</taxon>
        <taxon>Magnoliopsida</taxon>
        <taxon>eudicotyledons</taxon>
        <taxon>Gunneridae</taxon>
        <taxon>Pentapetalae</taxon>
        <taxon>asterids</taxon>
        <taxon>lamiids</taxon>
        <taxon>Lamiales</taxon>
        <taxon>Lamiaceae</taxon>
        <taxon>Nepetoideae</taxon>
        <taxon>Mentheae</taxon>
        <taxon>Salviinae</taxon>
        <taxon>Salvia</taxon>
        <taxon>Salvia subgen. Calosphace</taxon>
    </lineage>
</organism>
<evidence type="ECO:0000256" key="12">
    <source>
        <dbReference type="ARBA" id="ARBA00023316"/>
    </source>
</evidence>
<feature type="chain" id="PRO_5044763431" description="pectinesterase" evidence="15">
    <location>
        <begin position="20"/>
        <end position="536"/>
    </location>
</feature>
<keyword evidence="12" id="KW-0961">Cell wall biogenesis/degradation</keyword>
<dbReference type="EMBL" id="JBEAFC010000002">
    <property type="protein sequence ID" value="KAL1566635.1"/>
    <property type="molecule type" value="Genomic_DNA"/>
</dbReference>
<dbReference type="InterPro" id="IPR035513">
    <property type="entry name" value="Invertase/methylesterase_inhib"/>
</dbReference>
<dbReference type="FunFam" id="2.160.20.10:FF:000029">
    <property type="entry name" value="Pectinesterase 4"/>
    <property type="match status" value="1"/>
</dbReference>
<feature type="signal peptide" evidence="15">
    <location>
        <begin position="1"/>
        <end position="19"/>
    </location>
</feature>
<dbReference type="SUPFAM" id="SSF101148">
    <property type="entry name" value="Plant invertase/pectin methylesterase inhibitor"/>
    <property type="match status" value="1"/>
</dbReference>
<dbReference type="InterPro" id="IPR000070">
    <property type="entry name" value="Pectinesterase_cat"/>
</dbReference>
<sequence length="536" mass="58476">MAAFLSLSLLFLLIAHSSCKQVVAGIIHDACKASSDPPACEDWLSRSGHVPPNATALQLIQSSLQVISGDVEKGRAMVQDILSSSAGNQNRTAAAQSCLELVHYAAYRADLVSRALRRRETKEARAWMSGSLGYKYDCWSALKYVNDTSQVVKTMSFFNSTLIGGGSATLAMLVNYDIYGQKTGSWGPVRTERDGFWEPVSGSKPSSGGGVPQGLQADVVVCKGGGGCDYDTVQKAVDKAPSGSDKRFVIKIKTGVYEETVLVGLEKRNVVFLGDGMGKTVITGSKNAGQPGVSTYRSATVAILGDGFMASNITFQNTAGPETHQAVAFRSDSDRSIIENCEFLGNQDTLYAHSMRQYYKSCRIQGNVDFIFGNAAAVFEDCHILVAPRQQKPEKGEKNAVTAHGRTDPAQSTGFVFQNCMVNGTEAYMTLFRRNPKVHTNFLGRPWKAYSRTVFISCDLEAIVTSDGWMPWDGEFALETLYYGEYKNAGAGSDTLGRVRWSSRIPAEYVAYYSVANFIQEDGWIHGIKYCRNVQI</sequence>
<evidence type="ECO:0000256" key="9">
    <source>
        <dbReference type="ARBA" id="ARBA00023085"/>
    </source>
</evidence>
<dbReference type="AlphaFoldDB" id="A0ABD1ID59"/>
<evidence type="ECO:0000256" key="13">
    <source>
        <dbReference type="ARBA" id="ARBA00047928"/>
    </source>
</evidence>
<accession>A0ABD1ID59</accession>
<dbReference type="Gene3D" id="2.160.20.10">
    <property type="entry name" value="Single-stranded right-handed beta-helix, Pectin lyase-like"/>
    <property type="match status" value="1"/>
</dbReference>
<dbReference type="InterPro" id="IPR011050">
    <property type="entry name" value="Pectin_lyase_fold/virulence"/>
</dbReference>
<dbReference type="Proteomes" id="UP001567538">
    <property type="component" value="Unassembled WGS sequence"/>
</dbReference>
<evidence type="ECO:0000313" key="18">
    <source>
        <dbReference type="Proteomes" id="UP001567538"/>
    </source>
</evidence>
<evidence type="ECO:0000256" key="15">
    <source>
        <dbReference type="SAM" id="SignalP"/>
    </source>
</evidence>
<proteinExistence type="inferred from homology"/>
<comment type="similarity">
    <text evidence="3">In the N-terminal section; belongs to the PMEI family.</text>
</comment>